<dbReference type="Pfam" id="PF21848">
    <property type="entry name" value="DUF6907"/>
    <property type="match status" value="1"/>
</dbReference>
<accession>A0A4S8NQH0</accession>
<evidence type="ECO:0000313" key="2">
    <source>
        <dbReference type="Proteomes" id="UP000307087"/>
    </source>
</evidence>
<comment type="caution">
    <text evidence="1">The sequence shown here is derived from an EMBL/GenBank/DDBJ whole genome shotgun (WGS) entry which is preliminary data.</text>
</comment>
<keyword evidence="2" id="KW-1185">Reference proteome</keyword>
<dbReference type="RefSeq" id="WP_136561734.1">
    <property type="nucleotide sequence ID" value="NZ_BAABLS010000001.1"/>
</dbReference>
<protein>
    <submittedName>
        <fullName evidence="1">Uncharacterized protein</fullName>
    </submittedName>
</protein>
<organism evidence="1 2">
    <name type="scientific">Nocardioides caeni</name>
    <dbReference type="NCBI Taxonomy" id="574700"/>
    <lineage>
        <taxon>Bacteria</taxon>
        <taxon>Bacillati</taxon>
        <taxon>Actinomycetota</taxon>
        <taxon>Actinomycetes</taxon>
        <taxon>Propionibacteriales</taxon>
        <taxon>Nocardioidaceae</taxon>
        <taxon>Nocardioides</taxon>
    </lineage>
</organism>
<evidence type="ECO:0000313" key="1">
    <source>
        <dbReference type="EMBL" id="THV17799.1"/>
    </source>
</evidence>
<sequence length="111" mass="12238">MTTDDSPTWLTEPCPSWCARQHHEGDHPEDRFHQSTPSTIDAIAGTGDAVPLTSTLHACEIVVRRGRHVGDAREWLSIESAEHPQPRMALTAESAQSLTRALLIQLGHPQI</sequence>
<name>A0A4S8NQH0_9ACTN</name>
<dbReference type="AlphaFoldDB" id="A0A4S8NQH0"/>
<reference evidence="1 2" key="1">
    <citation type="journal article" date="2009" name="Int. J. Syst. Evol. Microbiol.">
        <title>Nocardioides caeni sp. nov., isolated from wastewater.</title>
        <authorList>
            <person name="Yoon J.H."/>
            <person name="Kang S.J."/>
            <person name="Park S."/>
            <person name="Kim W."/>
            <person name="Oh T.K."/>
        </authorList>
    </citation>
    <scope>NUCLEOTIDE SEQUENCE [LARGE SCALE GENOMIC DNA]</scope>
    <source>
        <strain evidence="1 2">DSM 23134</strain>
    </source>
</reference>
<gene>
    <name evidence="1" type="ORF">E9934_04865</name>
</gene>
<dbReference type="Proteomes" id="UP000307087">
    <property type="component" value="Unassembled WGS sequence"/>
</dbReference>
<proteinExistence type="predicted"/>
<dbReference type="OrthoDB" id="5082479at2"/>
<dbReference type="InterPro" id="IPR054202">
    <property type="entry name" value="DUF6907"/>
</dbReference>
<dbReference type="EMBL" id="STGW01000002">
    <property type="protein sequence ID" value="THV17799.1"/>
    <property type="molecule type" value="Genomic_DNA"/>
</dbReference>